<dbReference type="PANTHER" id="PTHR43245:SF51">
    <property type="entry name" value="SHORT CHAIN DEHYDROGENASE_REDUCTASE FAMILY 42E, MEMBER 2"/>
    <property type="match status" value="1"/>
</dbReference>
<dbReference type="InterPro" id="IPR002225">
    <property type="entry name" value="3Beta_OHSteriod_DH/Estase"/>
</dbReference>
<evidence type="ECO:0000313" key="5">
    <source>
        <dbReference type="Proteomes" id="UP000033121"/>
    </source>
</evidence>
<dbReference type="PANTHER" id="PTHR43245">
    <property type="entry name" value="BIFUNCTIONAL POLYMYXIN RESISTANCE PROTEIN ARNA"/>
    <property type="match status" value="1"/>
</dbReference>
<comment type="caution">
    <text evidence="4">The sequence shown here is derived from an EMBL/GenBank/DDBJ whole genome shotgun (WGS) entry which is preliminary data.</text>
</comment>
<evidence type="ECO:0000256" key="1">
    <source>
        <dbReference type="ARBA" id="ARBA00009219"/>
    </source>
</evidence>
<dbReference type="Gene3D" id="3.40.50.720">
    <property type="entry name" value="NAD(P)-binding Rossmann-like Domain"/>
    <property type="match status" value="1"/>
</dbReference>
<organism evidence="4 5">
    <name type="scientific">Flavihumibacter petaseus NBRC 106054</name>
    <dbReference type="NCBI Taxonomy" id="1220578"/>
    <lineage>
        <taxon>Bacteria</taxon>
        <taxon>Pseudomonadati</taxon>
        <taxon>Bacteroidota</taxon>
        <taxon>Chitinophagia</taxon>
        <taxon>Chitinophagales</taxon>
        <taxon>Chitinophagaceae</taxon>
        <taxon>Flavihumibacter</taxon>
    </lineage>
</organism>
<keyword evidence="2" id="KW-0560">Oxidoreductase</keyword>
<protein>
    <submittedName>
        <fullName evidence="4">Putative oxidoreductase</fullName>
    </submittedName>
</protein>
<evidence type="ECO:0000313" key="4">
    <source>
        <dbReference type="EMBL" id="GAO41452.1"/>
    </source>
</evidence>
<name>A0A0E9MUN7_9BACT</name>
<dbReference type="AlphaFoldDB" id="A0A0E9MUN7"/>
<proteinExistence type="inferred from homology"/>
<dbReference type="InterPro" id="IPR036291">
    <property type="entry name" value="NAD(P)-bd_dom_sf"/>
</dbReference>
<dbReference type="OrthoDB" id="9801056at2"/>
<evidence type="ECO:0000259" key="3">
    <source>
        <dbReference type="Pfam" id="PF01073"/>
    </source>
</evidence>
<dbReference type="Pfam" id="PF01073">
    <property type="entry name" value="3Beta_HSD"/>
    <property type="match status" value="1"/>
</dbReference>
<dbReference type="SUPFAM" id="SSF51735">
    <property type="entry name" value="NAD(P)-binding Rossmann-fold domains"/>
    <property type="match status" value="1"/>
</dbReference>
<gene>
    <name evidence="4" type="ORF">FPE01S_01_04650</name>
</gene>
<comment type="similarity">
    <text evidence="1">Belongs to the 3-beta-HSD family.</text>
</comment>
<accession>A0A0E9MUN7</accession>
<feature type="domain" description="3-beta hydroxysteroid dehydrogenase/isomerase" evidence="3">
    <location>
        <begin position="4"/>
        <end position="250"/>
    </location>
</feature>
<dbReference type="InterPro" id="IPR050177">
    <property type="entry name" value="Lipid_A_modif_metabolic_enz"/>
</dbReference>
<dbReference type="GO" id="GO:0006694">
    <property type="term" value="P:steroid biosynthetic process"/>
    <property type="evidence" value="ECO:0007669"/>
    <property type="project" value="InterPro"/>
</dbReference>
<keyword evidence="5" id="KW-1185">Reference proteome</keyword>
<dbReference type="RefSeq" id="WP_046367315.1">
    <property type="nucleotide sequence ID" value="NZ_BBWV01000001.1"/>
</dbReference>
<sequence>MKLLVTGGGGFLGSAIVKQLRTAGHDVISYTRNHYPELGDTGALQMQGDIADYSRLSKAAAGCDGIFHVAARTGTSGHYRDFYQTNVWGTEQVLRACRQYGIKNLVFTSSPSVVFDGKDLEGGDESLPYPKKYSAWYPKTKALAEQLVMAANSASLRTVSLRPHLIWGPGDTHYLPALIKRSQGGSLCILGNAPKLVDCTYIDNAAMAHIRAFDRLLKHPEQLAGKTYFISQESPIPVTSLMNMLLASGGCAPVTRHLPAGLVRFSAKTLERLYRALKLNGEPPVSYFVAQQLSTAHWFDITAAKRDFGYSPDISIEQGMERLRMWVASGQYARFSS</sequence>
<reference evidence="4 5" key="1">
    <citation type="submission" date="2015-04" db="EMBL/GenBank/DDBJ databases">
        <title>Whole genome shotgun sequence of Flavihumibacter petaseus NBRC 106054.</title>
        <authorList>
            <person name="Miyazawa S."/>
            <person name="Hosoyama A."/>
            <person name="Hashimoto M."/>
            <person name="Noguchi M."/>
            <person name="Tsuchikane K."/>
            <person name="Ohji S."/>
            <person name="Yamazoe A."/>
            <person name="Ichikawa N."/>
            <person name="Kimura A."/>
            <person name="Fujita N."/>
        </authorList>
    </citation>
    <scope>NUCLEOTIDE SEQUENCE [LARGE SCALE GENOMIC DNA]</scope>
    <source>
        <strain evidence="4 5">NBRC 106054</strain>
    </source>
</reference>
<dbReference type="EMBL" id="BBWV01000001">
    <property type="protein sequence ID" value="GAO41452.1"/>
    <property type="molecule type" value="Genomic_DNA"/>
</dbReference>
<dbReference type="Proteomes" id="UP000033121">
    <property type="component" value="Unassembled WGS sequence"/>
</dbReference>
<dbReference type="STRING" id="1220578.FPE01S_01_04650"/>
<evidence type="ECO:0000256" key="2">
    <source>
        <dbReference type="ARBA" id="ARBA00023002"/>
    </source>
</evidence>
<dbReference type="GO" id="GO:0016616">
    <property type="term" value="F:oxidoreductase activity, acting on the CH-OH group of donors, NAD or NADP as acceptor"/>
    <property type="evidence" value="ECO:0007669"/>
    <property type="project" value="InterPro"/>
</dbReference>